<comment type="catalytic activity">
    <reaction evidence="14 15">
        <text>adenosine(4) in tRNA(His) + S-adenosyl-L-methionine = 2'-O-methyladenosine(4) in tRNA(His) + S-adenosyl-L-homocysteine + H(+)</text>
        <dbReference type="Rhea" id="RHEA:43196"/>
        <dbReference type="Rhea" id="RHEA-COMP:10401"/>
        <dbReference type="Rhea" id="RHEA-COMP:10402"/>
        <dbReference type="ChEBI" id="CHEBI:15378"/>
        <dbReference type="ChEBI" id="CHEBI:57856"/>
        <dbReference type="ChEBI" id="CHEBI:59789"/>
        <dbReference type="ChEBI" id="CHEBI:74411"/>
        <dbReference type="ChEBI" id="CHEBI:74477"/>
        <dbReference type="EC" id="2.1.1.225"/>
    </reaction>
</comment>
<evidence type="ECO:0000256" key="4">
    <source>
        <dbReference type="ARBA" id="ARBA00015883"/>
    </source>
</evidence>
<evidence type="ECO:0000256" key="6">
    <source>
        <dbReference type="ARBA" id="ARBA00022679"/>
    </source>
</evidence>
<dbReference type="PANTHER" id="PTHR12998">
    <property type="entry name" value="TRNA:M(4)X MODIFICATION ENZYME TRM13 HOMOLOG"/>
    <property type="match status" value="1"/>
</dbReference>
<evidence type="ECO:0000256" key="15">
    <source>
        <dbReference type="RuleBase" id="RU367103"/>
    </source>
</evidence>
<dbReference type="GO" id="GO:0008270">
    <property type="term" value="F:zinc ion binding"/>
    <property type="evidence" value="ECO:0007669"/>
    <property type="project" value="UniProtKB-KW"/>
</dbReference>
<comment type="function">
    <text evidence="1 15">tRNA methylase which 2'-O-methylates cytidine(4) in tRNA(Pro) and tRNA(Gly)(GCC), and adenosine(4) in tRNA(His).</text>
</comment>
<keyword evidence="7 15" id="KW-0949">S-adenosyl-L-methionine</keyword>
<dbReference type="InterPro" id="IPR007871">
    <property type="entry name" value="Methyltransferase_TRM13"/>
</dbReference>
<gene>
    <name evidence="17" type="ORF">BRETT_000240</name>
</gene>
<dbReference type="RefSeq" id="XP_041137024.1">
    <property type="nucleotide sequence ID" value="XM_041278810.1"/>
</dbReference>
<proteinExistence type="inferred from homology"/>
<evidence type="ECO:0000256" key="1">
    <source>
        <dbReference type="ARBA" id="ARBA00002267"/>
    </source>
</evidence>
<evidence type="ECO:0000256" key="14">
    <source>
        <dbReference type="ARBA" id="ARBA00049393"/>
    </source>
</evidence>
<dbReference type="PROSITE" id="PS51800">
    <property type="entry name" value="ZF_CHHC_U11_48K"/>
    <property type="match status" value="1"/>
</dbReference>
<comment type="similarity">
    <text evidence="2 15">Belongs to the methyltransferase TRM13 family.</text>
</comment>
<keyword evidence="9 15" id="KW-0479">Metal-binding</keyword>
<dbReference type="GeneID" id="64572165"/>
<evidence type="ECO:0000313" key="17">
    <source>
        <dbReference type="EMBL" id="QOU20531.1"/>
    </source>
</evidence>
<dbReference type="Pfam" id="PF05253">
    <property type="entry name" value="zf-U11-48K"/>
    <property type="match status" value="1"/>
</dbReference>
<organism evidence="17 18">
    <name type="scientific">Dekkera bruxellensis</name>
    <name type="common">Brettanomyces custersii</name>
    <dbReference type="NCBI Taxonomy" id="5007"/>
    <lineage>
        <taxon>Eukaryota</taxon>
        <taxon>Fungi</taxon>
        <taxon>Dikarya</taxon>
        <taxon>Ascomycota</taxon>
        <taxon>Saccharomycotina</taxon>
        <taxon>Pichiomycetes</taxon>
        <taxon>Pichiales</taxon>
        <taxon>Pichiaceae</taxon>
        <taxon>Brettanomyces</taxon>
    </lineage>
</organism>
<sequence length="470" mass="54842">MTQVRTTNEHVKRRKKGSDQQFKCQFINPINHRKCGLQVRKGMKYCFAHLNKVEHDKNAETKVFRINKKGEKIGRVRCPLDPSHTVWADRLKNHLGKCNAVRAKREEKEKQKTCAWFDLNCNVKGEICGDMKLGDESVDKEEFKLFIDKTLRKYDDFFGDKPELMLDQVRYQEGLEERSEEITNKKHFIQQSSLIGQLVKHKLFDKSNLYVEFGCGRAEFSRYLNLALYKSASDQGVQNNVGTKFLMIDRDRPRMKMDKKIIEDIREIDNKNLPVVHRLKVDIKDLQLAKAIDLCGSADVEKNESKTNYVGISKHLCGVATDLTLRCLINSMEEEKKAEHPEYQFKGFLVAMCCRHCCYYPWLLRESKDFLKDNFDIDSTNFKYIRKMCPWATSGTYHKGNDDGSEHFSGLTLVEREKVGLKMRRIIDASRCFAMKTYGFNVQLIKYVPRDVTFENNCMVITSKTNLEHE</sequence>
<dbReference type="EMBL" id="CP063136">
    <property type="protein sequence ID" value="QOU20531.1"/>
    <property type="molecule type" value="Genomic_DNA"/>
</dbReference>
<evidence type="ECO:0000313" key="18">
    <source>
        <dbReference type="Proteomes" id="UP000663131"/>
    </source>
</evidence>
<dbReference type="InterPro" id="IPR022776">
    <property type="entry name" value="TRM13/UPF0224_CHHC_Znf_dom"/>
</dbReference>
<name>A0A871RD92_DEKBR</name>
<evidence type="ECO:0000259" key="16">
    <source>
        <dbReference type="PROSITE" id="PS51800"/>
    </source>
</evidence>
<evidence type="ECO:0000256" key="3">
    <source>
        <dbReference type="ARBA" id="ARBA00012810"/>
    </source>
</evidence>
<feature type="domain" description="CHHC U11-48K-type" evidence="16">
    <location>
        <begin position="75"/>
        <end position="102"/>
    </location>
</feature>
<dbReference type="AlphaFoldDB" id="A0A871RD92"/>
<evidence type="ECO:0000256" key="10">
    <source>
        <dbReference type="ARBA" id="ARBA00022771"/>
    </source>
</evidence>
<evidence type="ECO:0000256" key="8">
    <source>
        <dbReference type="ARBA" id="ARBA00022694"/>
    </source>
</evidence>
<dbReference type="GO" id="GO:0106050">
    <property type="term" value="F:tRNA 2'-O-methyltransferase activity"/>
    <property type="evidence" value="ECO:0007669"/>
    <property type="project" value="UniProtKB-UniRule"/>
</dbReference>
<keyword evidence="5 15" id="KW-0489">Methyltransferase</keyword>
<dbReference type="EC" id="2.1.1.225" evidence="3 15"/>
<dbReference type="Proteomes" id="UP000663131">
    <property type="component" value="Chromosome 8"/>
</dbReference>
<dbReference type="Pfam" id="PF05206">
    <property type="entry name" value="TRM13"/>
    <property type="match status" value="1"/>
</dbReference>
<evidence type="ECO:0000256" key="11">
    <source>
        <dbReference type="ARBA" id="ARBA00022833"/>
    </source>
</evidence>
<dbReference type="PANTHER" id="PTHR12998:SF0">
    <property type="entry name" value="TRNA:M(4)X MODIFICATION ENZYME TRM13 HOMOLOG"/>
    <property type="match status" value="1"/>
</dbReference>
<dbReference type="KEGG" id="bbrx:BRETT_000240"/>
<keyword evidence="6 15" id="KW-0808">Transferase</keyword>
<reference evidence="17" key="1">
    <citation type="submission" date="2020-10" db="EMBL/GenBank/DDBJ databases">
        <authorList>
            <person name="Palmer J.M."/>
        </authorList>
    </citation>
    <scope>NUCLEOTIDE SEQUENCE</scope>
    <source>
        <strain evidence="17">UCD 2041</strain>
    </source>
</reference>
<dbReference type="GO" id="GO:0030488">
    <property type="term" value="P:tRNA methylation"/>
    <property type="evidence" value="ECO:0007669"/>
    <property type="project" value="InterPro"/>
</dbReference>
<evidence type="ECO:0000256" key="13">
    <source>
        <dbReference type="ARBA" id="ARBA00048635"/>
    </source>
</evidence>
<protein>
    <recommendedName>
        <fullName evidence="4 15">tRNA:m(4)X modification enzyme TRM13</fullName>
        <ecNumber evidence="3 15">2.1.1.225</ecNumber>
    </recommendedName>
</protein>
<reference evidence="17" key="2">
    <citation type="journal article" name="BMC Genomics">
        <title>New genome assemblies reveal patterns of domestication and adaptation across Brettanomyces (Dekkera) species.</title>
        <authorList>
            <person name="Roach M.J."/>
            <person name="Borneman A.R."/>
        </authorList>
    </citation>
    <scope>NUCLEOTIDE SEQUENCE</scope>
    <source>
        <strain evidence="17">UCD 2041</strain>
    </source>
</reference>
<dbReference type="OrthoDB" id="258806at2759"/>
<evidence type="ECO:0000256" key="2">
    <source>
        <dbReference type="ARBA" id="ARBA00005265"/>
    </source>
</evidence>
<evidence type="ECO:0000256" key="9">
    <source>
        <dbReference type="ARBA" id="ARBA00022723"/>
    </source>
</evidence>
<comment type="catalytic activity">
    <reaction evidence="12 15">
        <text>cytidine(4) in tRNA(Pro) + S-adenosyl-L-methionine = 2'-O-methylcytidine(4) in tRNA(Pro) + S-adenosyl-L-homocysteine + H(+)</text>
        <dbReference type="Rhea" id="RHEA:32767"/>
        <dbReference type="Rhea" id="RHEA-COMP:10397"/>
        <dbReference type="Rhea" id="RHEA-COMP:10398"/>
        <dbReference type="ChEBI" id="CHEBI:15378"/>
        <dbReference type="ChEBI" id="CHEBI:57856"/>
        <dbReference type="ChEBI" id="CHEBI:59789"/>
        <dbReference type="ChEBI" id="CHEBI:74495"/>
        <dbReference type="ChEBI" id="CHEBI:82748"/>
        <dbReference type="EC" id="2.1.1.225"/>
    </reaction>
</comment>
<keyword evidence="8 15" id="KW-0819">tRNA processing</keyword>
<dbReference type="InterPro" id="IPR039044">
    <property type="entry name" value="Trm13"/>
</dbReference>
<keyword evidence="11 15" id="KW-0862">Zinc</keyword>
<keyword evidence="10 15" id="KW-0863">Zinc-finger</keyword>
<evidence type="ECO:0000256" key="7">
    <source>
        <dbReference type="ARBA" id="ARBA00022691"/>
    </source>
</evidence>
<accession>A0A871RD92</accession>
<evidence type="ECO:0000256" key="5">
    <source>
        <dbReference type="ARBA" id="ARBA00022603"/>
    </source>
</evidence>
<comment type="catalytic activity">
    <reaction evidence="13 15">
        <text>cytidine(4) in tRNA(Gly)(GCC) + S-adenosyl-L-methionine = 2'-O-methylcytidine(4) in tRNA(Gly)(GCC) + S-adenosyl-L-homocysteine + H(+)</text>
        <dbReference type="Rhea" id="RHEA:43192"/>
        <dbReference type="Rhea" id="RHEA-COMP:10399"/>
        <dbReference type="Rhea" id="RHEA-COMP:10400"/>
        <dbReference type="ChEBI" id="CHEBI:15378"/>
        <dbReference type="ChEBI" id="CHEBI:57856"/>
        <dbReference type="ChEBI" id="CHEBI:59789"/>
        <dbReference type="ChEBI" id="CHEBI:74495"/>
        <dbReference type="ChEBI" id="CHEBI:82748"/>
        <dbReference type="EC" id="2.1.1.225"/>
    </reaction>
</comment>
<evidence type="ECO:0000256" key="12">
    <source>
        <dbReference type="ARBA" id="ARBA00048165"/>
    </source>
</evidence>